<accession>A0A2W2CXG0</accession>
<dbReference type="EMBL" id="POTW01000012">
    <property type="protein sequence ID" value="PZF84883.1"/>
    <property type="molecule type" value="Genomic_DNA"/>
</dbReference>
<dbReference type="PANTHER" id="PTHR43312:SF1">
    <property type="entry name" value="NADP-DEPENDENT OXIDOREDUCTASE DOMAIN-CONTAINING PROTEIN"/>
    <property type="match status" value="1"/>
</dbReference>
<feature type="domain" description="NADP-dependent oxidoreductase" evidence="1">
    <location>
        <begin position="8"/>
        <end position="287"/>
    </location>
</feature>
<sequence>MVSPQAPRLVLGAAQIGQPYGRSGRPAPSEQEVRELLRLAAASGCAAIDTARAYGDSEGTLGRARSGGAGAELPVVTKIRPLTDHDGAAGLRAAVKESLAASLTALHADRVDTVLLHRGADLSRAGGAAIEALRSARDRGLLTRWGVSVGAPDELLAALAVPDLGYVQLPFNLLDRRWLAGPVRAALAARPDVTVVARSAFLQGILLRPDPSTWPVGAGPDADVVRTSLTALAGEWGRTIAGLCLGYVLGQPRVDAVVVGIRSAAQLADVARECAAPPLTADECDHVTGRLPAGSPTLVDPARWTALSRETSA</sequence>
<comment type="caution">
    <text evidence="2">The sequence shown here is derived from an EMBL/GenBank/DDBJ whole genome shotgun (WGS) entry which is preliminary data.</text>
</comment>
<dbReference type="InterPro" id="IPR023210">
    <property type="entry name" value="NADP_OxRdtase_dom"/>
</dbReference>
<organism evidence="2 3">
    <name type="scientific">Jiangella anatolica</name>
    <dbReference type="NCBI Taxonomy" id="2670374"/>
    <lineage>
        <taxon>Bacteria</taxon>
        <taxon>Bacillati</taxon>
        <taxon>Actinomycetota</taxon>
        <taxon>Actinomycetes</taxon>
        <taxon>Jiangellales</taxon>
        <taxon>Jiangellaceae</taxon>
        <taxon>Jiangella</taxon>
    </lineage>
</organism>
<dbReference type="SUPFAM" id="SSF51430">
    <property type="entry name" value="NAD(P)-linked oxidoreductase"/>
    <property type="match status" value="1"/>
</dbReference>
<dbReference type="AlphaFoldDB" id="A0A2W2CXG0"/>
<evidence type="ECO:0000259" key="1">
    <source>
        <dbReference type="Pfam" id="PF00248"/>
    </source>
</evidence>
<protein>
    <recommendedName>
        <fullName evidence="1">NADP-dependent oxidoreductase domain-containing protein</fullName>
    </recommendedName>
</protein>
<dbReference type="CDD" id="cd19097">
    <property type="entry name" value="AKR_unchar"/>
    <property type="match status" value="1"/>
</dbReference>
<dbReference type="Pfam" id="PF00248">
    <property type="entry name" value="Aldo_ket_red"/>
    <property type="match status" value="1"/>
</dbReference>
<dbReference type="PANTHER" id="PTHR43312">
    <property type="entry name" value="D-THREO-ALDOSE 1-DEHYDROGENASE"/>
    <property type="match status" value="1"/>
</dbReference>
<dbReference type="Gene3D" id="3.20.20.100">
    <property type="entry name" value="NADP-dependent oxidoreductase domain"/>
    <property type="match status" value="1"/>
</dbReference>
<dbReference type="InterPro" id="IPR036812">
    <property type="entry name" value="NAD(P)_OxRdtase_dom_sf"/>
</dbReference>
<name>A0A2W2CXG0_9ACTN</name>
<evidence type="ECO:0000313" key="3">
    <source>
        <dbReference type="Proteomes" id="UP000248764"/>
    </source>
</evidence>
<gene>
    <name evidence="2" type="ORF">C1I92_07340</name>
</gene>
<dbReference type="Proteomes" id="UP000248764">
    <property type="component" value="Unassembled WGS sequence"/>
</dbReference>
<keyword evidence="3" id="KW-1185">Reference proteome</keyword>
<evidence type="ECO:0000313" key="2">
    <source>
        <dbReference type="EMBL" id="PZF84883.1"/>
    </source>
</evidence>
<reference evidence="2 3" key="1">
    <citation type="submission" date="2018-01" db="EMBL/GenBank/DDBJ databases">
        <title>Draft genome sequence of Jiangella sp. GTF31.</title>
        <authorList>
            <person name="Sahin N."/>
            <person name="Ay H."/>
            <person name="Saygin H."/>
        </authorList>
    </citation>
    <scope>NUCLEOTIDE SEQUENCE [LARGE SCALE GENOMIC DNA]</scope>
    <source>
        <strain evidence="2 3">GTF31</strain>
    </source>
</reference>
<proteinExistence type="predicted"/>
<dbReference type="InterPro" id="IPR053135">
    <property type="entry name" value="AKR2_Oxidoreductase"/>
</dbReference>